<dbReference type="RefSeq" id="WP_407289285.1">
    <property type="nucleotide sequence ID" value="NZ_CP147982.1"/>
</dbReference>
<evidence type="ECO:0000256" key="2">
    <source>
        <dbReference type="SAM" id="SignalP"/>
    </source>
</evidence>
<accession>A0ABZ2R1R2</accession>
<sequence>MSQHARGRLAVLAVSTVLLGAASSAAAPAVAPGRAPVSQPPLPAHGSPYIETSLFFGTARPDGGPAVTDRQFRAFVDGFVTPRFPDGLTVQAGRGQYRDAHGTIERERSYELTLFYPTSQARRHDPAIEGIRRAYAQRFGQESVARVDDRALVDF</sequence>
<keyword evidence="2" id="KW-0732">Signal</keyword>
<dbReference type="EMBL" id="CP147982">
    <property type="protein sequence ID" value="WXK81646.1"/>
    <property type="molecule type" value="Genomic_DNA"/>
</dbReference>
<dbReference type="InterPro" id="IPR021957">
    <property type="entry name" value="DUF3574"/>
</dbReference>
<dbReference type="Proteomes" id="UP001626628">
    <property type="component" value="Chromosome"/>
</dbReference>
<reference evidence="3 4" key="1">
    <citation type="submission" date="2024-03" db="EMBL/GenBank/DDBJ databases">
        <title>The complete genome of Streptomyces sirii sp.nov.</title>
        <authorList>
            <person name="Zakalyukina Y.V."/>
            <person name="Belik A.R."/>
            <person name="Biryukov M.V."/>
            <person name="Baturina O.A."/>
            <person name="Kabilov M.R."/>
        </authorList>
    </citation>
    <scope>NUCLEOTIDE SEQUENCE [LARGE SCALE GENOMIC DNA]</scope>
    <source>
        <strain evidence="3 4">BP-8</strain>
    </source>
</reference>
<keyword evidence="4" id="KW-1185">Reference proteome</keyword>
<dbReference type="Pfam" id="PF12098">
    <property type="entry name" value="DUF3574"/>
    <property type="match status" value="1"/>
</dbReference>
<feature type="signal peptide" evidence="2">
    <location>
        <begin position="1"/>
        <end position="26"/>
    </location>
</feature>
<dbReference type="PROSITE" id="PS00381">
    <property type="entry name" value="CLP_PROTEASE_SER"/>
    <property type="match status" value="1"/>
</dbReference>
<name>A0ABZ2R1R2_9ACTN</name>
<dbReference type="InterPro" id="IPR018215">
    <property type="entry name" value="ClpP_Ser_AS"/>
</dbReference>
<comment type="catalytic activity">
    <reaction evidence="1">
        <text>Hydrolysis of proteins to small peptides in the presence of ATP and magnesium. alpha-casein is the usual test substrate. In the absence of ATP, only oligopeptides shorter than five residues are hydrolyzed (such as succinyl-Leu-Tyr-|-NHMec, and Leu-Tyr-Leu-|-Tyr-Trp, in which cleavage of the -Tyr-|-Leu- and -Tyr-|-Trp bonds also occurs).</text>
        <dbReference type="EC" id="3.4.21.92"/>
    </reaction>
</comment>
<feature type="active site" evidence="1">
    <location>
        <position position="24"/>
    </location>
</feature>
<dbReference type="EC" id="3.4.21.92" evidence="1"/>
<evidence type="ECO:0000256" key="1">
    <source>
        <dbReference type="PROSITE-ProRule" id="PRU10085"/>
    </source>
</evidence>
<organism evidence="3 4">
    <name type="scientific">Streptomyces sirii</name>
    <dbReference type="NCBI Taxonomy" id="3127701"/>
    <lineage>
        <taxon>Bacteria</taxon>
        <taxon>Bacillati</taxon>
        <taxon>Actinomycetota</taxon>
        <taxon>Actinomycetes</taxon>
        <taxon>Kitasatosporales</taxon>
        <taxon>Streptomycetaceae</taxon>
        <taxon>Streptomyces</taxon>
    </lineage>
</organism>
<gene>
    <name evidence="3" type="ORF">WAB15_24275</name>
</gene>
<evidence type="ECO:0000313" key="4">
    <source>
        <dbReference type="Proteomes" id="UP001626628"/>
    </source>
</evidence>
<proteinExistence type="predicted"/>
<feature type="chain" id="PRO_5045506738" description="Endopeptidase Clp" evidence="2">
    <location>
        <begin position="27"/>
        <end position="155"/>
    </location>
</feature>
<evidence type="ECO:0000313" key="3">
    <source>
        <dbReference type="EMBL" id="WXK81646.1"/>
    </source>
</evidence>
<protein>
    <recommendedName>
        <fullName evidence="1">Endopeptidase Clp</fullName>
        <ecNumber evidence="1">3.4.21.92</ecNumber>
    </recommendedName>
</protein>